<sequence length="277" mass="28649">MDTALVLGAGGITGIAWHLGLLTGLREAGVDLTTAGLVVGTSAGSIAGAVVAGDIDLADAMRMEAQMGESDPPIEPDWERGSRAYAVLTDETRDRAGIRAEVGELALAADVVSEAAYVALLTRRLPLFEWPARPLLITAVEATTGNPVVWDRDSGVPLDRAVAASCAVPCVFPPVTVAGSRYMDGGVRSGTNADLAAEATRIVVLAPLAPVRMHGAPAAEMDALRQRSKVALIAPDEAALESLGPNVFDAAQWEPAIEAAIAQGHRVAPEVAAIWHA</sequence>
<evidence type="ECO:0000256" key="3">
    <source>
        <dbReference type="ARBA" id="ARBA00023098"/>
    </source>
</evidence>
<dbReference type="PANTHER" id="PTHR14226">
    <property type="entry name" value="NEUROPATHY TARGET ESTERASE/SWISS CHEESE D.MELANOGASTER"/>
    <property type="match status" value="1"/>
</dbReference>
<proteinExistence type="predicted"/>
<dbReference type="Pfam" id="PF01734">
    <property type="entry name" value="Patatin"/>
    <property type="match status" value="1"/>
</dbReference>
<evidence type="ECO:0000256" key="1">
    <source>
        <dbReference type="ARBA" id="ARBA00022801"/>
    </source>
</evidence>
<name>A0A919NWU8_9ACTN</name>
<dbReference type="Proteomes" id="UP000623608">
    <property type="component" value="Unassembled WGS sequence"/>
</dbReference>
<gene>
    <name evidence="6" type="ORF">Ate02nite_89280</name>
</gene>
<dbReference type="PROSITE" id="PS51635">
    <property type="entry name" value="PNPLA"/>
    <property type="match status" value="1"/>
</dbReference>
<evidence type="ECO:0000313" key="6">
    <source>
        <dbReference type="EMBL" id="GIF26198.1"/>
    </source>
</evidence>
<dbReference type="InterPro" id="IPR050301">
    <property type="entry name" value="NTE"/>
</dbReference>
<comment type="caution">
    <text evidence="6">The sequence shown here is derived from an EMBL/GenBank/DDBJ whole genome shotgun (WGS) entry which is preliminary data.</text>
</comment>
<organism evidence="6 7">
    <name type="scientific">Paractinoplanes tereljensis</name>
    <dbReference type="NCBI Taxonomy" id="571912"/>
    <lineage>
        <taxon>Bacteria</taxon>
        <taxon>Bacillati</taxon>
        <taxon>Actinomycetota</taxon>
        <taxon>Actinomycetes</taxon>
        <taxon>Micromonosporales</taxon>
        <taxon>Micromonosporaceae</taxon>
        <taxon>Paractinoplanes</taxon>
    </lineage>
</organism>
<accession>A0A919NWU8</accession>
<feature type="short sequence motif" description="DGA/G" evidence="4">
    <location>
        <begin position="184"/>
        <end position="186"/>
    </location>
</feature>
<dbReference type="EMBL" id="BOMY01000056">
    <property type="protein sequence ID" value="GIF26198.1"/>
    <property type="molecule type" value="Genomic_DNA"/>
</dbReference>
<dbReference type="Gene3D" id="3.40.1090.10">
    <property type="entry name" value="Cytosolic phospholipase A2 catalytic domain"/>
    <property type="match status" value="2"/>
</dbReference>
<dbReference type="SUPFAM" id="SSF52151">
    <property type="entry name" value="FabD/lysophospholipase-like"/>
    <property type="match status" value="1"/>
</dbReference>
<feature type="short sequence motif" description="GXSXG" evidence="4">
    <location>
        <begin position="40"/>
        <end position="44"/>
    </location>
</feature>
<keyword evidence="2 4" id="KW-0442">Lipid degradation</keyword>
<keyword evidence="3 4" id="KW-0443">Lipid metabolism</keyword>
<dbReference type="GO" id="GO:0016787">
    <property type="term" value="F:hydrolase activity"/>
    <property type="evidence" value="ECO:0007669"/>
    <property type="project" value="UniProtKB-UniRule"/>
</dbReference>
<protein>
    <submittedName>
        <fullName evidence="6">Patatin</fullName>
    </submittedName>
</protein>
<dbReference type="InterPro" id="IPR002641">
    <property type="entry name" value="PNPLA_dom"/>
</dbReference>
<feature type="active site" description="Proton acceptor" evidence="4">
    <location>
        <position position="184"/>
    </location>
</feature>
<evidence type="ECO:0000256" key="4">
    <source>
        <dbReference type="PROSITE-ProRule" id="PRU01161"/>
    </source>
</evidence>
<dbReference type="AlphaFoldDB" id="A0A919NWU8"/>
<comment type="caution">
    <text evidence="4">Lacks conserved residue(s) required for the propagation of feature annotation.</text>
</comment>
<dbReference type="InterPro" id="IPR016035">
    <property type="entry name" value="Acyl_Trfase/lysoPLipase"/>
</dbReference>
<evidence type="ECO:0000313" key="7">
    <source>
        <dbReference type="Proteomes" id="UP000623608"/>
    </source>
</evidence>
<evidence type="ECO:0000259" key="5">
    <source>
        <dbReference type="PROSITE" id="PS51635"/>
    </source>
</evidence>
<feature type="active site" description="Nucleophile" evidence="4">
    <location>
        <position position="42"/>
    </location>
</feature>
<keyword evidence="1 4" id="KW-0378">Hydrolase</keyword>
<evidence type="ECO:0000256" key="2">
    <source>
        <dbReference type="ARBA" id="ARBA00022963"/>
    </source>
</evidence>
<dbReference type="GO" id="GO:0016042">
    <property type="term" value="P:lipid catabolic process"/>
    <property type="evidence" value="ECO:0007669"/>
    <property type="project" value="UniProtKB-UniRule"/>
</dbReference>
<keyword evidence="7" id="KW-1185">Reference proteome</keyword>
<feature type="domain" description="PNPLA" evidence="5">
    <location>
        <begin position="6"/>
        <end position="197"/>
    </location>
</feature>
<reference evidence="6" key="1">
    <citation type="submission" date="2021-01" db="EMBL/GenBank/DDBJ databases">
        <title>Whole genome shotgun sequence of Actinoplanes tereljensis NBRC 105297.</title>
        <authorList>
            <person name="Komaki H."/>
            <person name="Tamura T."/>
        </authorList>
    </citation>
    <scope>NUCLEOTIDE SEQUENCE</scope>
    <source>
        <strain evidence="6">NBRC 105297</strain>
    </source>
</reference>
<dbReference type="PANTHER" id="PTHR14226:SF57">
    <property type="entry name" value="BLR7027 PROTEIN"/>
    <property type="match status" value="1"/>
</dbReference>
<dbReference type="RefSeq" id="WP_203814005.1">
    <property type="nucleotide sequence ID" value="NZ_BOMY01000056.1"/>
</dbReference>